<name>A0A0F9A717_9ZZZZ</name>
<dbReference type="AlphaFoldDB" id="A0A0F9A717"/>
<sequence>MDDLNTKKFTVCVLQADIRIASADEIFVLQVKKNGKWIDKYHYS</sequence>
<proteinExistence type="predicted"/>
<reference evidence="1" key="1">
    <citation type="journal article" date="2015" name="Nature">
        <title>Complex archaea that bridge the gap between prokaryotes and eukaryotes.</title>
        <authorList>
            <person name="Spang A."/>
            <person name="Saw J.H."/>
            <person name="Jorgensen S.L."/>
            <person name="Zaremba-Niedzwiedzka K."/>
            <person name="Martijn J."/>
            <person name="Lind A.E."/>
            <person name="van Eijk R."/>
            <person name="Schleper C."/>
            <person name="Guy L."/>
            <person name="Ettema T.J."/>
        </authorList>
    </citation>
    <scope>NUCLEOTIDE SEQUENCE</scope>
</reference>
<dbReference type="EMBL" id="LAZR01044198">
    <property type="protein sequence ID" value="KKL05250.1"/>
    <property type="molecule type" value="Genomic_DNA"/>
</dbReference>
<feature type="non-terminal residue" evidence="1">
    <location>
        <position position="44"/>
    </location>
</feature>
<gene>
    <name evidence="1" type="ORF">LCGC14_2607950</name>
</gene>
<organism evidence="1">
    <name type="scientific">marine sediment metagenome</name>
    <dbReference type="NCBI Taxonomy" id="412755"/>
    <lineage>
        <taxon>unclassified sequences</taxon>
        <taxon>metagenomes</taxon>
        <taxon>ecological metagenomes</taxon>
    </lineage>
</organism>
<protein>
    <submittedName>
        <fullName evidence="1">Uncharacterized protein</fullName>
    </submittedName>
</protein>
<comment type="caution">
    <text evidence="1">The sequence shown here is derived from an EMBL/GenBank/DDBJ whole genome shotgun (WGS) entry which is preliminary data.</text>
</comment>
<evidence type="ECO:0000313" key="1">
    <source>
        <dbReference type="EMBL" id="KKL05250.1"/>
    </source>
</evidence>
<accession>A0A0F9A717</accession>